<accession>A0A344A2A2</accession>
<keyword evidence="1" id="KW-1133">Transmembrane helix</keyword>
<geneLocation type="mitochondrion" evidence="2"/>
<evidence type="ECO:0000313" key="2">
    <source>
        <dbReference type="EMBL" id="AWU48893.1"/>
    </source>
</evidence>
<dbReference type="AlphaFoldDB" id="A0A344A2A2"/>
<protein>
    <submittedName>
        <fullName evidence="2">NADH dehydrogenase subunit 6</fullName>
    </submittedName>
</protein>
<organism evidence="2">
    <name type="scientific">Melanastera paucipunctata</name>
    <dbReference type="NCBI Taxonomy" id="2218046"/>
    <lineage>
        <taxon>Eukaryota</taxon>
        <taxon>Metazoa</taxon>
        <taxon>Ecdysozoa</taxon>
        <taxon>Arthropoda</taxon>
        <taxon>Hexapoda</taxon>
        <taxon>Insecta</taxon>
        <taxon>Pterygota</taxon>
        <taxon>Neoptera</taxon>
        <taxon>Paraneoptera</taxon>
        <taxon>Hemiptera</taxon>
        <taxon>Sternorrhyncha</taxon>
        <taxon>Psylloidea</taxon>
        <taxon>Liviidae</taxon>
        <taxon>Melanastera</taxon>
    </lineage>
</organism>
<evidence type="ECO:0000256" key="1">
    <source>
        <dbReference type="SAM" id="Phobius"/>
    </source>
</evidence>
<sequence length="160" mass="18877">MMKISLMLMILFSTLMPYVFNPLMLTMFILMQTILLTILTRLLSKSSWLPLTIFMVIIGGLMVLFIYMTSICSNVKYNYVNIKKALIYSTLIWNLINPVKQLFNLNDSLQMMDTFNKEMFKIFLPSNIPCSISIFLYLFLMLIIMINIMKYEKGPMRKKY</sequence>
<feature type="transmembrane region" description="Helical" evidence="1">
    <location>
        <begin position="123"/>
        <end position="149"/>
    </location>
</feature>
<keyword evidence="1" id="KW-0812">Transmembrane</keyword>
<proteinExistence type="predicted"/>
<name>A0A344A2A2_9HEMI</name>
<dbReference type="EMBL" id="MG989223">
    <property type="protein sequence ID" value="AWU48893.1"/>
    <property type="molecule type" value="Genomic_DNA"/>
</dbReference>
<feature type="transmembrane region" description="Helical" evidence="1">
    <location>
        <begin position="7"/>
        <end position="31"/>
    </location>
</feature>
<gene>
    <name evidence="2" type="primary">nad6</name>
</gene>
<keyword evidence="1" id="KW-0472">Membrane</keyword>
<reference evidence="2" key="1">
    <citation type="submission" date="2018-02" db="EMBL/GenBank/DDBJ databases">
        <title>Resolving the psyllid tree of life: Phylogenomic analysis of the superfamily Psylloidea (Hemiptera).</title>
        <authorList>
            <person name="Percy D.M."/>
            <person name="Sveinsson S."/>
            <person name="Lemmon A.R."/>
            <person name="Lemmon E.M."/>
            <person name="Ouvrard D."/>
            <person name="Burckhardt D."/>
        </authorList>
    </citation>
    <scope>NUCLEOTIDE SEQUENCE</scope>
    <source>
        <strain evidence="2">DP2.idba.167_circ</strain>
    </source>
</reference>
<keyword evidence="2" id="KW-0496">Mitochondrion</keyword>
<feature type="transmembrane region" description="Helical" evidence="1">
    <location>
        <begin position="85"/>
        <end position="103"/>
    </location>
</feature>
<feature type="transmembrane region" description="Helical" evidence="1">
    <location>
        <begin position="51"/>
        <end position="73"/>
    </location>
</feature>